<keyword evidence="6" id="KW-0408">Iron</keyword>
<feature type="domain" description="J" evidence="7">
    <location>
        <begin position="35"/>
        <end position="111"/>
    </location>
</feature>
<dbReference type="PROSITE" id="PS51074">
    <property type="entry name" value="DPH_MB"/>
    <property type="match status" value="1"/>
</dbReference>
<name>A0ABR0KJ22_9EURO</name>
<evidence type="ECO:0000259" key="7">
    <source>
        <dbReference type="PROSITE" id="PS50076"/>
    </source>
</evidence>
<keyword evidence="4" id="KW-0479">Metal-binding</keyword>
<dbReference type="CDD" id="cd06257">
    <property type="entry name" value="DnaJ"/>
    <property type="match status" value="1"/>
</dbReference>
<evidence type="ECO:0000256" key="6">
    <source>
        <dbReference type="ARBA" id="ARBA00023004"/>
    </source>
</evidence>
<dbReference type="Pfam" id="PF00226">
    <property type="entry name" value="DnaJ"/>
    <property type="match status" value="1"/>
</dbReference>
<gene>
    <name evidence="9" type="ORF">LTR24_002059</name>
</gene>
<protein>
    <recommendedName>
        <fullName evidence="3">Diphthamide biosynthesis protein 4</fullName>
    </recommendedName>
</protein>
<evidence type="ECO:0000256" key="4">
    <source>
        <dbReference type="ARBA" id="ARBA00022723"/>
    </source>
</evidence>
<dbReference type="Gene3D" id="1.10.287.110">
    <property type="entry name" value="DnaJ domain"/>
    <property type="match status" value="1"/>
</dbReference>
<dbReference type="SUPFAM" id="SSF144217">
    <property type="entry name" value="CSL zinc finger"/>
    <property type="match status" value="1"/>
</dbReference>
<keyword evidence="10" id="KW-1185">Reference proteome</keyword>
<dbReference type="InterPro" id="IPR001623">
    <property type="entry name" value="DnaJ_domain"/>
</dbReference>
<dbReference type="InterPro" id="IPR036869">
    <property type="entry name" value="J_dom_sf"/>
</dbReference>
<accession>A0ABR0KJ22</accession>
<proteinExistence type="inferred from homology"/>
<comment type="similarity">
    <text evidence="2">Belongs to the DPH4 family.</text>
</comment>
<reference evidence="9 10" key="1">
    <citation type="submission" date="2023-08" db="EMBL/GenBank/DDBJ databases">
        <title>Black Yeasts Isolated from many extreme environments.</title>
        <authorList>
            <person name="Coleine C."/>
            <person name="Stajich J.E."/>
            <person name="Selbmann L."/>
        </authorList>
    </citation>
    <scope>NUCLEOTIDE SEQUENCE [LARGE SCALE GENOMIC DNA]</scope>
    <source>
        <strain evidence="9 10">CCFEE 5885</strain>
    </source>
</reference>
<evidence type="ECO:0000256" key="2">
    <source>
        <dbReference type="ARBA" id="ARBA00006169"/>
    </source>
</evidence>
<organism evidence="9 10">
    <name type="scientific">Lithohypha guttulata</name>
    <dbReference type="NCBI Taxonomy" id="1690604"/>
    <lineage>
        <taxon>Eukaryota</taxon>
        <taxon>Fungi</taxon>
        <taxon>Dikarya</taxon>
        <taxon>Ascomycota</taxon>
        <taxon>Pezizomycotina</taxon>
        <taxon>Eurotiomycetes</taxon>
        <taxon>Chaetothyriomycetidae</taxon>
        <taxon>Chaetothyriales</taxon>
        <taxon>Trichomeriaceae</taxon>
        <taxon>Lithohypha</taxon>
    </lineage>
</organism>
<evidence type="ECO:0000313" key="9">
    <source>
        <dbReference type="EMBL" id="KAK5097803.1"/>
    </source>
</evidence>
<dbReference type="PANTHER" id="PTHR45255">
    <property type="entry name" value="DNAJ HOMOLOG SUBFAMILY C MEMBER 24"/>
    <property type="match status" value="1"/>
</dbReference>
<dbReference type="Gene3D" id="3.10.660.10">
    <property type="entry name" value="DPH Zinc finger"/>
    <property type="match status" value="1"/>
</dbReference>
<dbReference type="PANTHER" id="PTHR45255:SF1">
    <property type="entry name" value="DNAJ HOMOLOG SUBFAMILY C MEMBER 24"/>
    <property type="match status" value="1"/>
</dbReference>
<evidence type="ECO:0000313" key="10">
    <source>
        <dbReference type="Proteomes" id="UP001345013"/>
    </source>
</evidence>
<sequence length="199" mass="21912">MTQGFPDMLAPQMLSVTAWMTKMSPSVARSNEKADYYTVLGLSGATQLSPDILRTAYRRALLLHHPDKVVAQKAIQESREVLKHHFTIDQIAEAYATLSEPVLKSSYDEGLLRTKARLVANERSGNGTGLETFDLEDLEFDDSSQKWSRKCRCGGSYSVSEQELEEVASEGEVVAGCHGCSLCIRITFDTASEGDGISR</sequence>
<evidence type="ECO:0000256" key="5">
    <source>
        <dbReference type="ARBA" id="ARBA00022833"/>
    </source>
</evidence>
<feature type="domain" description="DPH-type MB" evidence="8">
    <location>
        <begin position="129"/>
        <end position="189"/>
    </location>
</feature>
<comment type="caution">
    <text evidence="9">The sequence shown here is derived from an EMBL/GenBank/DDBJ whole genome shotgun (WGS) entry which is preliminary data.</text>
</comment>
<dbReference type="InterPro" id="IPR007872">
    <property type="entry name" value="DPH_MB_dom"/>
</dbReference>
<dbReference type="Proteomes" id="UP001345013">
    <property type="component" value="Unassembled WGS sequence"/>
</dbReference>
<dbReference type="SUPFAM" id="SSF46565">
    <property type="entry name" value="Chaperone J-domain"/>
    <property type="match status" value="1"/>
</dbReference>
<comment type="function">
    <text evidence="1">Required for the first step of diphthamide biosynthesis, the transfer of 3-amino-3-carboxypropyl from S-adenosyl-L-methionine to a histidine residue. Diphthamide is a post-translational modification of histidine which occurs in elongation factor 2.</text>
</comment>
<dbReference type="PROSITE" id="PS50076">
    <property type="entry name" value="DNAJ_2"/>
    <property type="match status" value="1"/>
</dbReference>
<evidence type="ECO:0000259" key="8">
    <source>
        <dbReference type="PROSITE" id="PS51074"/>
    </source>
</evidence>
<dbReference type="EMBL" id="JAVRRG010000016">
    <property type="protein sequence ID" value="KAK5097803.1"/>
    <property type="molecule type" value="Genomic_DNA"/>
</dbReference>
<keyword evidence="5" id="KW-0862">Zinc</keyword>
<evidence type="ECO:0000256" key="1">
    <source>
        <dbReference type="ARBA" id="ARBA00003474"/>
    </source>
</evidence>
<evidence type="ECO:0000256" key="3">
    <source>
        <dbReference type="ARBA" id="ARBA00021797"/>
    </source>
</evidence>
<dbReference type="SMART" id="SM00271">
    <property type="entry name" value="DnaJ"/>
    <property type="match status" value="1"/>
</dbReference>
<dbReference type="Pfam" id="PF05207">
    <property type="entry name" value="Zn_ribbon_CSL"/>
    <property type="match status" value="1"/>
</dbReference>
<dbReference type="InterPro" id="IPR036671">
    <property type="entry name" value="DPH_MB_sf"/>
</dbReference>